<sequence length="161" mass="17480">MLEKIFGRRVTDFLYSIRDSFLLLLRTQPPAVISAKETKLLKIKAGALSSQSSSIDQIPSSGLVELVNDTTVPIEDLQSSNADTKLPPMVIDSAPVESLPINPSKSECRSNINLQCVSDLDIAPTSLQEPRPVPQTESSSFSTSLAETTLMSILFVAYLVL</sequence>
<dbReference type="EMBL" id="JMKJ01000006">
    <property type="protein sequence ID" value="KGG53191.1"/>
    <property type="molecule type" value="Genomic_DNA"/>
</dbReference>
<dbReference type="GeneID" id="25257924"/>
<protein>
    <submittedName>
        <fullName evidence="1">Uncharacterized protein</fullName>
    </submittedName>
</protein>
<dbReference type="VEuPathDB" id="MicrosporidiaDB:DI09_105p40"/>
<organism evidence="1 2">
    <name type="scientific">Mitosporidium daphniae</name>
    <dbReference type="NCBI Taxonomy" id="1485682"/>
    <lineage>
        <taxon>Eukaryota</taxon>
        <taxon>Fungi</taxon>
        <taxon>Fungi incertae sedis</taxon>
        <taxon>Microsporidia</taxon>
        <taxon>Mitosporidium</taxon>
    </lineage>
</organism>
<evidence type="ECO:0000313" key="2">
    <source>
        <dbReference type="Proteomes" id="UP000029725"/>
    </source>
</evidence>
<dbReference type="RefSeq" id="XP_013239627.1">
    <property type="nucleotide sequence ID" value="XM_013384173.1"/>
</dbReference>
<dbReference type="AlphaFoldDB" id="A0A098VZK4"/>
<comment type="caution">
    <text evidence="1">The sequence shown here is derived from an EMBL/GenBank/DDBJ whole genome shotgun (WGS) entry which is preliminary data.</text>
</comment>
<proteinExistence type="predicted"/>
<evidence type="ECO:0000313" key="1">
    <source>
        <dbReference type="EMBL" id="KGG53191.1"/>
    </source>
</evidence>
<reference evidence="1 2" key="1">
    <citation type="submission" date="2014-04" db="EMBL/GenBank/DDBJ databases">
        <title>A new species of microsporidia sheds light on the evolution of extreme parasitism.</title>
        <authorList>
            <person name="Haag K.L."/>
            <person name="James T.Y."/>
            <person name="Larsson R."/>
            <person name="Schaer T.M."/>
            <person name="Refardt D."/>
            <person name="Pombert J.-F."/>
            <person name="Ebert D."/>
        </authorList>
    </citation>
    <scope>NUCLEOTIDE SEQUENCE [LARGE SCALE GENOMIC DNA]</scope>
    <source>
        <strain evidence="1 2">UGP3</strain>
        <tissue evidence="1">Spores</tissue>
    </source>
</reference>
<keyword evidence="2" id="KW-1185">Reference proteome</keyword>
<dbReference type="HOGENOM" id="CLU_1644124_0_0_1"/>
<dbReference type="Proteomes" id="UP000029725">
    <property type="component" value="Unassembled WGS sequence"/>
</dbReference>
<name>A0A098VZK4_9MICR</name>
<gene>
    <name evidence="1" type="ORF">DI09_105p40</name>
</gene>
<accession>A0A098VZK4</accession>